<accession>A0AAV7RZC7</accession>
<name>A0AAV7RZC7_PLEWA</name>
<feature type="region of interest" description="Disordered" evidence="1">
    <location>
        <begin position="19"/>
        <end position="87"/>
    </location>
</feature>
<dbReference type="AlphaFoldDB" id="A0AAV7RZC7"/>
<comment type="caution">
    <text evidence="2">The sequence shown here is derived from an EMBL/GenBank/DDBJ whole genome shotgun (WGS) entry which is preliminary data.</text>
</comment>
<evidence type="ECO:0000313" key="2">
    <source>
        <dbReference type="EMBL" id="KAJ1157046.1"/>
    </source>
</evidence>
<protein>
    <recommendedName>
        <fullName evidence="4">PiggyBac transposable element-derived protein domain-containing protein</fullName>
    </recommendedName>
</protein>
<dbReference type="Proteomes" id="UP001066276">
    <property type="component" value="Chromosome 5"/>
</dbReference>
<organism evidence="2 3">
    <name type="scientific">Pleurodeles waltl</name>
    <name type="common">Iberian ribbed newt</name>
    <dbReference type="NCBI Taxonomy" id="8319"/>
    <lineage>
        <taxon>Eukaryota</taxon>
        <taxon>Metazoa</taxon>
        <taxon>Chordata</taxon>
        <taxon>Craniata</taxon>
        <taxon>Vertebrata</taxon>
        <taxon>Euteleostomi</taxon>
        <taxon>Amphibia</taxon>
        <taxon>Batrachia</taxon>
        <taxon>Caudata</taxon>
        <taxon>Salamandroidea</taxon>
        <taxon>Salamandridae</taxon>
        <taxon>Pleurodelinae</taxon>
        <taxon>Pleurodeles</taxon>
    </lineage>
</organism>
<evidence type="ECO:0008006" key="4">
    <source>
        <dbReference type="Google" id="ProtNLM"/>
    </source>
</evidence>
<dbReference type="EMBL" id="JANPWB010000009">
    <property type="protein sequence ID" value="KAJ1157046.1"/>
    <property type="molecule type" value="Genomic_DNA"/>
</dbReference>
<evidence type="ECO:0000313" key="3">
    <source>
        <dbReference type="Proteomes" id="UP001066276"/>
    </source>
</evidence>
<gene>
    <name evidence="2" type="ORF">NDU88_009761</name>
</gene>
<feature type="compositionally biased region" description="Basic and acidic residues" evidence="1">
    <location>
        <begin position="37"/>
        <end position="48"/>
    </location>
</feature>
<evidence type="ECO:0000256" key="1">
    <source>
        <dbReference type="SAM" id="MobiDB-lite"/>
    </source>
</evidence>
<feature type="compositionally biased region" description="Acidic residues" evidence="1">
    <location>
        <begin position="26"/>
        <end position="36"/>
    </location>
</feature>
<keyword evidence="3" id="KW-1185">Reference proteome</keyword>
<sequence>MASRRVTAQQVVAMLFELSSDHDYETDSASEAEEEVRDSGSEFSVREDSSDEEGTLSADEGPVLEEDIDVPRVQQPGAEGFPIRRPDTWIAPNMEQPQLPAFTGLPGCRVNTESLLPVNFFHLFMDDEFLEEIVEQTNLYAEQYLRDNAARLRPQSRATKWVPTNL</sequence>
<proteinExistence type="predicted"/>
<reference evidence="2" key="1">
    <citation type="journal article" date="2022" name="bioRxiv">
        <title>Sequencing and chromosome-scale assembly of the giantPleurodeles waltlgenome.</title>
        <authorList>
            <person name="Brown T."/>
            <person name="Elewa A."/>
            <person name="Iarovenko S."/>
            <person name="Subramanian E."/>
            <person name="Araus A.J."/>
            <person name="Petzold A."/>
            <person name="Susuki M."/>
            <person name="Suzuki K.-i.T."/>
            <person name="Hayashi T."/>
            <person name="Toyoda A."/>
            <person name="Oliveira C."/>
            <person name="Osipova E."/>
            <person name="Leigh N.D."/>
            <person name="Simon A."/>
            <person name="Yun M.H."/>
        </authorList>
    </citation>
    <scope>NUCLEOTIDE SEQUENCE</scope>
    <source>
        <strain evidence="2">20211129_DDA</strain>
        <tissue evidence="2">Liver</tissue>
    </source>
</reference>